<dbReference type="PROSITE" id="PS50929">
    <property type="entry name" value="ABC_TM1F"/>
    <property type="match status" value="1"/>
</dbReference>
<dbReference type="Pfam" id="PF00005">
    <property type="entry name" value="ABC_tran"/>
    <property type="match status" value="1"/>
</dbReference>
<dbReference type="InterPro" id="IPR017871">
    <property type="entry name" value="ABC_transporter-like_CS"/>
</dbReference>
<evidence type="ECO:0000256" key="1">
    <source>
        <dbReference type="ARBA" id="ARBA00004651"/>
    </source>
</evidence>
<dbReference type="GO" id="GO:0015421">
    <property type="term" value="F:ABC-type oligopeptide transporter activity"/>
    <property type="evidence" value="ECO:0007669"/>
    <property type="project" value="TreeGrafter"/>
</dbReference>
<keyword evidence="8" id="KW-0547">Nucleotide-binding</keyword>
<gene>
    <name evidence="8" type="ORF">E9998_05885</name>
</gene>
<feature type="transmembrane region" description="Helical" evidence="5">
    <location>
        <begin position="166"/>
        <end position="184"/>
    </location>
</feature>
<dbReference type="PANTHER" id="PTHR43394">
    <property type="entry name" value="ATP-DEPENDENT PERMEASE MDL1, MITOCHONDRIAL"/>
    <property type="match status" value="1"/>
</dbReference>
<evidence type="ECO:0000256" key="4">
    <source>
        <dbReference type="ARBA" id="ARBA00023136"/>
    </source>
</evidence>
<feature type="transmembrane region" description="Helical" evidence="5">
    <location>
        <begin position="62"/>
        <end position="80"/>
    </location>
</feature>
<dbReference type="Gene3D" id="1.20.1560.10">
    <property type="entry name" value="ABC transporter type 1, transmembrane domain"/>
    <property type="match status" value="1"/>
</dbReference>
<reference evidence="8 9" key="1">
    <citation type="journal article" date="2018" name="Int. J. Syst. Evol. Microbiol.">
        <title>Glycomyces paridis sp. nov., isolated from the medicinal plant Paris polyphylla.</title>
        <authorList>
            <person name="Fang X.M."/>
            <person name="Bai J.L."/>
            <person name="Su J."/>
            <person name="Zhao L.L."/>
            <person name="Liu H.Y."/>
            <person name="Ma B.P."/>
            <person name="Zhang Y.Q."/>
            <person name="Yu L.Y."/>
        </authorList>
    </citation>
    <scope>NUCLEOTIDE SEQUENCE [LARGE SCALE GENOMIC DNA]</scope>
    <source>
        <strain evidence="8 9">CPCC 204357</strain>
    </source>
</reference>
<dbReference type="GO" id="GO:0005886">
    <property type="term" value="C:plasma membrane"/>
    <property type="evidence" value="ECO:0007669"/>
    <property type="project" value="UniProtKB-SubCell"/>
</dbReference>
<dbReference type="Pfam" id="PF00664">
    <property type="entry name" value="ABC_membrane"/>
    <property type="match status" value="1"/>
</dbReference>
<feature type="domain" description="ABC transporter" evidence="6">
    <location>
        <begin position="299"/>
        <end position="550"/>
    </location>
</feature>
<evidence type="ECO:0000259" key="7">
    <source>
        <dbReference type="PROSITE" id="PS50929"/>
    </source>
</evidence>
<evidence type="ECO:0000313" key="9">
    <source>
        <dbReference type="Proteomes" id="UP000305792"/>
    </source>
</evidence>
<keyword evidence="9" id="KW-1185">Reference proteome</keyword>
<comment type="subcellular location">
    <subcellularLocation>
        <location evidence="1">Cell membrane</location>
        <topology evidence="1">Multi-pass membrane protein</topology>
    </subcellularLocation>
</comment>
<keyword evidence="3 5" id="KW-1133">Transmembrane helix</keyword>
<dbReference type="GO" id="GO:0005524">
    <property type="term" value="F:ATP binding"/>
    <property type="evidence" value="ECO:0007669"/>
    <property type="project" value="UniProtKB-KW"/>
</dbReference>
<accession>A0A4S8PQY4</accession>
<dbReference type="PROSITE" id="PS00211">
    <property type="entry name" value="ABC_TRANSPORTER_1"/>
    <property type="match status" value="1"/>
</dbReference>
<evidence type="ECO:0000256" key="5">
    <source>
        <dbReference type="SAM" id="Phobius"/>
    </source>
</evidence>
<feature type="domain" description="ABC transmembrane type-1" evidence="7">
    <location>
        <begin position="26"/>
        <end position="307"/>
    </location>
</feature>
<dbReference type="InterPro" id="IPR039421">
    <property type="entry name" value="Type_1_exporter"/>
</dbReference>
<keyword evidence="2 5" id="KW-0812">Transmembrane</keyword>
<dbReference type="InterPro" id="IPR036640">
    <property type="entry name" value="ABC1_TM_sf"/>
</dbReference>
<dbReference type="InterPro" id="IPR027417">
    <property type="entry name" value="P-loop_NTPase"/>
</dbReference>
<dbReference type="Proteomes" id="UP000305792">
    <property type="component" value="Unassembled WGS sequence"/>
</dbReference>
<dbReference type="EMBL" id="STGX01000003">
    <property type="protein sequence ID" value="THV30899.1"/>
    <property type="molecule type" value="Genomic_DNA"/>
</dbReference>
<dbReference type="SUPFAM" id="SSF52540">
    <property type="entry name" value="P-loop containing nucleoside triphosphate hydrolases"/>
    <property type="match status" value="1"/>
</dbReference>
<feature type="transmembrane region" description="Helical" evidence="5">
    <location>
        <begin position="255"/>
        <end position="274"/>
    </location>
</feature>
<dbReference type="PANTHER" id="PTHR43394:SF1">
    <property type="entry name" value="ATP-BINDING CASSETTE SUB-FAMILY B MEMBER 10, MITOCHONDRIAL"/>
    <property type="match status" value="1"/>
</dbReference>
<dbReference type="AlphaFoldDB" id="A0A4S8PQY4"/>
<name>A0A4S8PQY4_9ACTN</name>
<evidence type="ECO:0000259" key="6">
    <source>
        <dbReference type="PROSITE" id="PS50893"/>
    </source>
</evidence>
<comment type="caution">
    <text evidence="8">The sequence shown here is derived from an EMBL/GenBank/DDBJ whole genome shotgun (WGS) entry which is preliminary data.</text>
</comment>
<dbReference type="GO" id="GO:0016887">
    <property type="term" value="F:ATP hydrolysis activity"/>
    <property type="evidence" value="ECO:0007669"/>
    <property type="project" value="InterPro"/>
</dbReference>
<protein>
    <submittedName>
        <fullName evidence="8">ABC transporter ATP-binding protein</fullName>
    </submittedName>
</protein>
<proteinExistence type="predicted"/>
<organism evidence="8 9">
    <name type="scientific">Glycomyces paridis</name>
    <dbReference type="NCBI Taxonomy" id="2126555"/>
    <lineage>
        <taxon>Bacteria</taxon>
        <taxon>Bacillati</taxon>
        <taxon>Actinomycetota</taxon>
        <taxon>Actinomycetes</taxon>
        <taxon>Glycomycetales</taxon>
        <taxon>Glycomycetaceae</taxon>
        <taxon>Glycomyces</taxon>
    </lineage>
</organism>
<feature type="transmembrane region" description="Helical" evidence="5">
    <location>
        <begin position="25"/>
        <end position="47"/>
    </location>
</feature>
<dbReference type="Gene3D" id="3.40.50.300">
    <property type="entry name" value="P-loop containing nucleotide triphosphate hydrolases"/>
    <property type="match status" value="1"/>
</dbReference>
<keyword evidence="8" id="KW-0067">ATP-binding</keyword>
<dbReference type="InterPro" id="IPR011527">
    <property type="entry name" value="ABC1_TM_dom"/>
</dbReference>
<sequence>MPSPPRATTPLRLLTGLAGRHWRRVLLGSICFACAGATAMSQLWMIGKVIDDGLIARDGEAFARWIGIIACTAIVQGFLWSRGFRLFGTADARAQRSIVRRLTDRLNLAGTGIRGRVSAGELVNLPSEDSRRATRAIAETGFLLNNTAMFTTGVVLVWTIHPLLGVVIVAGSLLTALLAGPLLGRLQQRQSDYRAHIGHLTADAADIVGGLRVLRGIGGDVLFAERYRARSDALRDMGYQVANPSSWIHALRHSMPILFVAAITWTGAILAVRGDITIGGLASASSFATIFIAVSGNFLSSANFFVAAWVGAKRIARVLSVESDIADEGAATGATGTLRDGVSGLTVQVGALTVVVTAETAPAQEACERLARYRESDARWGDLPLADFALAEVRERIMLLTDEDYLFAESLRSTLRVDPDAALAAVEAACAADVYTGLGSDLDAQVAEGGRNLSGGQRQRLRLARALAAEPETLLAVEPTSAVDSHTESLIAERVAATRAEATTVVVTASPLWLAHADRVVWMVDGKVHAEGAHSDLLADPDYRRLASHLETA</sequence>
<evidence type="ECO:0000256" key="3">
    <source>
        <dbReference type="ARBA" id="ARBA00022989"/>
    </source>
</evidence>
<feature type="transmembrane region" description="Helical" evidence="5">
    <location>
        <begin position="286"/>
        <end position="310"/>
    </location>
</feature>
<evidence type="ECO:0000256" key="2">
    <source>
        <dbReference type="ARBA" id="ARBA00022692"/>
    </source>
</evidence>
<keyword evidence="4 5" id="KW-0472">Membrane</keyword>
<dbReference type="RefSeq" id="WP_136528765.1">
    <property type="nucleotide sequence ID" value="NZ_STGX01000003.1"/>
</dbReference>
<feature type="transmembrane region" description="Helical" evidence="5">
    <location>
        <begin position="141"/>
        <end position="160"/>
    </location>
</feature>
<dbReference type="SUPFAM" id="SSF90123">
    <property type="entry name" value="ABC transporter transmembrane region"/>
    <property type="match status" value="1"/>
</dbReference>
<dbReference type="OrthoDB" id="4966664at2"/>
<evidence type="ECO:0000313" key="8">
    <source>
        <dbReference type="EMBL" id="THV30899.1"/>
    </source>
</evidence>
<dbReference type="InterPro" id="IPR003439">
    <property type="entry name" value="ABC_transporter-like_ATP-bd"/>
</dbReference>
<dbReference type="PROSITE" id="PS50893">
    <property type="entry name" value="ABC_TRANSPORTER_2"/>
    <property type="match status" value="1"/>
</dbReference>